<dbReference type="EMBL" id="FQ311875">
    <property type="protein sequence ID" value="CBT74620.1"/>
    <property type="molecule type" value="Genomic_DNA"/>
</dbReference>
<dbReference type="PANTHER" id="PTHR33375">
    <property type="entry name" value="CHROMOSOME-PARTITIONING PROTEIN PARB-RELATED"/>
    <property type="match status" value="1"/>
</dbReference>
<proteinExistence type="predicted"/>
<dbReference type="InterPro" id="IPR050336">
    <property type="entry name" value="Chromosome_partition/occlusion"/>
</dbReference>
<feature type="region of interest" description="Disordered" evidence="1">
    <location>
        <begin position="274"/>
        <end position="295"/>
    </location>
</feature>
<dbReference type="SUPFAM" id="SSF110849">
    <property type="entry name" value="ParB/Sulfiredoxin"/>
    <property type="match status" value="1"/>
</dbReference>
<protein>
    <submittedName>
        <fullName evidence="3">ParB-like protein</fullName>
    </submittedName>
</protein>
<evidence type="ECO:0000256" key="1">
    <source>
        <dbReference type="SAM" id="MobiDB-lite"/>
    </source>
</evidence>
<gene>
    <name evidence="3" type="ordered locus">AARI_03840</name>
</gene>
<reference evidence="4" key="1">
    <citation type="journal article" date="2010" name="PLoS ONE">
        <title>The Arthrobacter arilaitensis Re117 genome sequence reveals its genetic adaptation to the surface of cheese.</title>
        <authorList>
            <person name="Monnet C."/>
            <person name="Loux V."/>
            <person name="Gibrat J.F."/>
            <person name="Spinnler E."/>
            <person name="Barbe V."/>
            <person name="Vacherie B."/>
            <person name="Gavory F."/>
            <person name="Gourbeyre E."/>
            <person name="Siguier P."/>
            <person name="Chandler M."/>
            <person name="Elleuch R."/>
            <person name="Irlinger F."/>
            <person name="Vallaeys T."/>
        </authorList>
    </citation>
    <scope>NUCLEOTIDE SEQUENCE</scope>
    <source>
        <strain evidence="4">DSM 16368 / CIP 108037 / IAM 15318 / JCM 13566 / Re117</strain>
    </source>
</reference>
<sequence>MVVVSERNGFIGLERTVDSITIGTRHRTDYGDLAQLIASIKRDGLLQPVTITPDGVLVCGARRLAAIKQLGWRTVNVWVRSGITDRLGALLAEQDDNLLHKPLTPTEQATLYRELKEIMAEEAAQRQAATQFGTGGKQPGQAGAGESPGPYGMKGDAREQAARLITGTDSSQRLERIAHLQTLAENPDQSEEVRQRARAELAAIDTGSPVSPAFQRLNAHTSVAELERIANDTDVDEIVRHHAQVAAHSLRETPADVKAAELERLAVEALRRVKEQTKTQKPRPLRPAPKPDEGTVPQFPVRAFRVMWSEMAAWWLHYDVADIAHALTDEEHEAFQETIEGTVNFARQIAEHRTTARVAQDAAARVIA</sequence>
<reference evidence="4" key="2">
    <citation type="submission" date="2010-07" db="EMBL/GenBank/DDBJ databases">
        <title>Complete genome sequence of Arthrobacter arilaitensis (strain DSM 16368 / CIP 108037 / JCM 13566 / Re117).</title>
        <authorList>
            <person name="Genoscope."/>
        </authorList>
    </citation>
    <scope>NUCLEOTIDE SEQUENCE [LARGE SCALE GENOMIC DNA]</scope>
    <source>
        <strain evidence="4">DSM 16368 / CIP 108037 / IAM 15318 / JCM 13566 / Re117</strain>
    </source>
</reference>
<feature type="region of interest" description="Disordered" evidence="1">
    <location>
        <begin position="123"/>
        <end position="155"/>
    </location>
</feature>
<evidence type="ECO:0000313" key="3">
    <source>
        <dbReference type="EMBL" id="CBT74620.1"/>
    </source>
</evidence>
<evidence type="ECO:0000313" key="4">
    <source>
        <dbReference type="Proteomes" id="UP000006878"/>
    </source>
</evidence>
<feature type="domain" description="ParB-like N-terminal" evidence="2">
    <location>
        <begin position="13"/>
        <end position="98"/>
    </location>
</feature>
<dbReference type="Pfam" id="PF02195">
    <property type="entry name" value="ParB_N"/>
    <property type="match status" value="1"/>
</dbReference>
<dbReference type="SMART" id="SM00470">
    <property type="entry name" value="ParB"/>
    <property type="match status" value="1"/>
</dbReference>
<name>A0ABP1TZY4_GLUAR</name>
<dbReference type="PANTHER" id="PTHR33375:SF1">
    <property type="entry name" value="CHROMOSOME-PARTITIONING PROTEIN PARB-RELATED"/>
    <property type="match status" value="1"/>
</dbReference>
<dbReference type="Gene3D" id="3.90.1530.30">
    <property type="match status" value="1"/>
</dbReference>
<accession>A0ABP1TZY4</accession>
<organism evidence="3 4">
    <name type="scientific">Glutamicibacter arilaitensis (strain DSM 16368 / CIP 108037 / IAM 15318 / JCM 13566 / NCIMB 14258 / Re117)</name>
    <name type="common">Arthrobacter arilaitensis</name>
    <dbReference type="NCBI Taxonomy" id="861360"/>
    <lineage>
        <taxon>Bacteria</taxon>
        <taxon>Bacillati</taxon>
        <taxon>Actinomycetota</taxon>
        <taxon>Actinomycetes</taxon>
        <taxon>Micrococcales</taxon>
        <taxon>Micrococcaceae</taxon>
        <taxon>Glutamicibacter</taxon>
    </lineage>
</organism>
<keyword evidence="4" id="KW-1185">Reference proteome</keyword>
<dbReference type="InterPro" id="IPR036086">
    <property type="entry name" value="ParB/Sulfiredoxin_sf"/>
</dbReference>
<dbReference type="Proteomes" id="UP000006878">
    <property type="component" value="Chromosome"/>
</dbReference>
<evidence type="ECO:0000259" key="2">
    <source>
        <dbReference type="SMART" id="SM00470"/>
    </source>
</evidence>
<dbReference type="InterPro" id="IPR003115">
    <property type="entry name" value="ParB_N"/>
</dbReference>